<dbReference type="InterPro" id="IPR008972">
    <property type="entry name" value="Cupredoxin"/>
</dbReference>
<keyword evidence="12 18" id="KW-0249">Electron transport</keyword>
<keyword evidence="5 18" id="KW-0813">Transport</keyword>
<dbReference type="InterPro" id="IPR001505">
    <property type="entry name" value="Copper_CuA"/>
</dbReference>
<keyword evidence="6 18" id="KW-0679">Respiratory chain</keyword>
<keyword evidence="10" id="KW-0460">Magnesium</keyword>
<dbReference type="InterPro" id="IPR045187">
    <property type="entry name" value="CcO_II"/>
</dbReference>
<dbReference type="InterPro" id="IPR036257">
    <property type="entry name" value="Cyt_c_oxidase_su2_TM_sf"/>
</dbReference>
<dbReference type="GO" id="GO:0005507">
    <property type="term" value="F:copper ion binding"/>
    <property type="evidence" value="ECO:0007669"/>
    <property type="project" value="InterPro"/>
</dbReference>
<keyword evidence="11" id="KW-1278">Translocase</keyword>
<dbReference type="InterPro" id="IPR034210">
    <property type="entry name" value="CcO_II_C"/>
</dbReference>
<dbReference type="PANTHER" id="PTHR22888">
    <property type="entry name" value="CYTOCHROME C OXIDASE, SUBUNIT II"/>
    <property type="match status" value="1"/>
</dbReference>
<accession>A0A1D6UWQ4</accession>
<evidence type="ECO:0000256" key="9">
    <source>
        <dbReference type="ARBA" id="ARBA00022792"/>
    </source>
</evidence>
<dbReference type="PROSITE" id="PS50857">
    <property type="entry name" value="COX2_CUA"/>
    <property type="match status" value="1"/>
</dbReference>
<dbReference type="InterPro" id="IPR011759">
    <property type="entry name" value="Cyt_c_oxidase_su2_TM_dom"/>
</dbReference>
<evidence type="ECO:0000256" key="18">
    <source>
        <dbReference type="RuleBase" id="RU000457"/>
    </source>
</evidence>
<evidence type="ECO:0000256" key="7">
    <source>
        <dbReference type="ARBA" id="ARBA00022692"/>
    </source>
</evidence>
<dbReference type="EMBL" id="JN989543">
    <property type="protein sequence ID" value="AEV56634.1"/>
    <property type="molecule type" value="Genomic_DNA"/>
</dbReference>
<comment type="catalytic activity">
    <reaction evidence="17">
        <text>4 Fe(II)-[cytochrome c] + O2 + 8 H(+)(in) = 4 Fe(III)-[cytochrome c] + 2 H2O + 4 H(+)(out)</text>
        <dbReference type="Rhea" id="RHEA:11436"/>
        <dbReference type="Rhea" id="RHEA-COMP:10350"/>
        <dbReference type="Rhea" id="RHEA-COMP:14399"/>
        <dbReference type="ChEBI" id="CHEBI:15377"/>
        <dbReference type="ChEBI" id="CHEBI:15378"/>
        <dbReference type="ChEBI" id="CHEBI:15379"/>
        <dbReference type="ChEBI" id="CHEBI:29033"/>
        <dbReference type="ChEBI" id="CHEBI:29034"/>
        <dbReference type="EC" id="7.1.1.9"/>
    </reaction>
    <physiologicalReaction direction="left-to-right" evidence="17">
        <dbReference type="Rhea" id="RHEA:11437"/>
    </physiologicalReaction>
</comment>
<dbReference type="Gene3D" id="2.60.40.420">
    <property type="entry name" value="Cupredoxins - blue copper proteins"/>
    <property type="match status" value="1"/>
</dbReference>
<dbReference type="AlphaFoldDB" id="A0A1D6UWQ4"/>
<evidence type="ECO:0000256" key="2">
    <source>
        <dbReference type="ARBA" id="ARBA00007866"/>
    </source>
</evidence>
<evidence type="ECO:0000256" key="3">
    <source>
        <dbReference type="ARBA" id="ARBA00011164"/>
    </source>
</evidence>
<dbReference type="PROSITE" id="PS50999">
    <property type="entry name" value="COX2_TM"/>
    <property type="match status" value="1"/>
</dbReference>
<geneLocation type="mitochondrion" evidence="22"/>
<keyword evidence="9 18" id="KW-0999">Mitochondrion inner membrane</keyword>
<gene>
    <name evidence="22" type="primary">CO2</name>
</gene>
<dbReference type="GO" id="GO:0016491">
    <property type="term" value="F:oxidoreductase activity"/>
    <property type="evidence" value="ECO:0007669"/>
    <property type="project" value="InterPro"/>
</dbReference>
<evidence type="ECO:0000256" key="16">
    <source>
        <dbReference type="ARBA" id="ARBA00023136"/>
    </source>
</evidence>
<evidence type="ECO:0000256" key="1">
    <source>
        <dbReference type="ARBA" id="ARBA00004448"/>
    </source>
</evidence>
<evidence type="ECO:0000256" key="19">
    <source>
        <dbReference type="SAM" id="Phobius"/>
    </source>
</evidence>
<comment type="cofactor">
    <cofactor evidence="18">
        <name>Cu cation</name>
        <dbReference type="ChEBI" id="CHEBI:23378"/>
    </cofactor>
    <text evidence="18">Binds a copper A center.</text>
</comment>
<reference evidence="22" key="1">
    <citation type="submission" date="2011-11" db="EMBL/GenBank/DDBJ databases">
        <authorList>
            <person name="Ma Y."/>
            <person name="Lu L."/>
        </authorList>
    </citation>
    <scope>NUCLEOTIDE SEQUENCE</scope>
</reference>
<evidence type="ECO:0000256" key="15">
    <source>
        <dbReference type="ARBA" id="ARBA00023128"/>
    </source>
</evidence>
<dbReference type="Pfam" id="PF02790">
    <property type="entry name" value="COX2_TM"/>
    <property type="match status" value="1"/>
</dbReference>
<evidence type="ECO:0000256" key="8">
    <source>
        <dbReference type="ARBA" id="ARBA00022723"/>
    </source>
</evidence>
<evidence type="ECO:0000313" key="22">
    <source>
        <dbReference type="EMBL" id="AEV56634.1"/>
    </source>
</evidence>
<evidence type="ECO:0000256" key="12">
    <source>
        <dbReference type="ARBA" id="ARBA00022982"/>
    </source>
</evidence>
<evidence type="ECO:0000259" key="20">
    <source>
        <dbReference type="PROSITE" id="PS50857"/>
    </source>
</evidence>
<dbReference type="InterPro" id="IPR014222">
    <property type="entry name" value="Cyt_c_oxidase_su2"/>
</dbReference>
<evidence type="ECO:0000256" key="17">
    <source>
        <dbReference type="ARBA" id="ARBA00049512"/>
    </source>
</evidence>
<dbReference type="NCBIfam" id="TIGR02866">
    <property type="entry name" value="CoxB"/>
    <property type="match status" value="1"/>
</dbReference>
<evidence type="ECO:0000256" key="4">
    <source>
        <dbReference type="ARBA" id="ARBA00015946"/>
    </source>
</evidence>
<dbReference type="Pfam" id="PF00116">
    <property type="entry name" value="COX2"/>
    <property type="match status" value="1"/>
</dbReference>
<comment type="subcellular location">
    <subcellularLocation>
        <location evidence="1 18">Mitochondrion inner membrane</location>
        <topology evidence="1 18">Multi-pass membrane protein</topology>
    </subcellularLocation>
</comment>
<keyword evidence="14 18" id="KW-0186">Copper</keyword>
<keyword evidence="8 18" id="KW-0479">Metal-binding</keyword>
<evidence type="ECO:0000259" key="21">
    <source>
        <dbReference type="PROSITE" id="PS50999"/>
    </source>
</evidence>
<dbReference type="CDD" id="cd13912">
    <property type="entry name" value="CcO_II_C"/>
    <property type="match status" value="1"/>
</dbReference>
<keyword evidence="13 19" id="KW-1133">Transmembrane helix</keyword>
<evidence type="ECO:0000256" key="11">
    <source>
        <dbReference type="ARBA" id="ARBA00022967"/>
    </source>
</evidence>
<proteinExistence type="inferred from homology"/>
<feature type="domain" description="Cytochrome oxidase subunit II copper A binding" evidence="20">
    <location>
        <begin position="89"/>
        <end position="222"/>
    </location>
</feature>
<sequence length="223" mass="26571">MMQFNMQDANSPIMENLTFFHDNTMMILIMITMLVMYMMMTLLKNKFINHNLLENQLIEIIWTMLPMIMLIFIALPSLKILYLMDEIKNPNLTIKAMGHQWYWSYEYSDFKNINFDSYMNKNNELYMNEFRLLDVDNRIILPTNVQIRILITSMDVIHSWTIPMLGIKMDAIPGRLNQTTMFIKKSTIMYGQCSEICGTNHSFMPIMIEAIPNKYFIKWLNKQ</sequence>
<keyword evidence="7 18" id="KW-0812">Transmembrane</keyword>
<dbReference type="SUPFAM" id="SSF49503">
    <property type="entry name" value="Cupredoxins"/>
    <property type="match status" value="1"/>
</dbReference>
<dbReference type="Gene3D" id="1.10.287.90">
    <property type="match status" value="1"/>
</dbReference>
<keyword evidence="16 18" id="KW-0472">Membrane</keyword>
<comment type="function">
    <text evidence="18">Component of the cytochrome c oxidase, the last enzyme in the mitochondrial electron transport chain which drives oxidative phosphorylation. The respiratory chain contains 3 multisubunit complexes succinate dehydrogenase (complex II, CII), ubiquinol-cytochrome c oxidoreductase (cytochrome b-c1 complex, complex III, CIII) and cytochrome c oxidase (complex IV, CIV), that cooperate to transfer electrons derived from NADH and succinate to molecular oxygen, creating an electrochemical gradient over the inner membrane that drives transmembrane transport and the ATP synthase. Cytochrome c oxidase is the component of the respiratory chain that catalyzes the reduction of oxygen to water. Electrons originating from reduced cytochrome c in the intermembrane space (IMS) are transferred via the dinuclear copper A center (CU(A)) of subunit 2 and heme A of subunit 1 to the active site in subunit 1, a binuclear center (BNC) formed by heme A3 and copper B (CU(B)). The BNC reduces molecular oxygen to 2 water molecules using 4 electrons from cytochrome c in the IMS and 4 protons from the mitochondrial matrix.</text>
</comment>
<feature type="transmembrane region" description="Helical" evidence="19">
    <location>
        <begin position="60"/>
        <end position="82"/>
    </location>
</feature>
<dbReference type="FunFam" id="1.10.287.90:FF:000001">
    <property type="entry name" value="Cytochrome c oxidase subunit 2"/>
    <property type="match status" value="1"/>
</dbReference>
<feature type="transmembrane region" description="Helical" evidence="19">
    <location>
        <begin position="20"/>
        <end position="40"/>
    </location>
</feature>
<dbReference type="SUPFAM" id="SSF81464">
    <property type="entry name" value="Cytochrome c oxidase subunit II-like, transmembrane region"/>
    <property type="match status" value="1"/>
</dbReference>
<dbReference type="GO" id="GO:0004129">
    <property type="term" value="F:cytochrome-c oxidase activity"/>
    <property type="evidence" value="ECO:0007669"/>
    <property type="project" value="UniProtKB-EC"/>
</dbReference>
<evidence type="ECO:0000256" key="10">
    <source>
        <dbReference type="ARBA" id="ARBA00022842"/>
    </source>
</evidence>
<dbReference type="PRINTS" id="PR01166">
    <property type="entry name" value="CYCOXIDASEII"/>
</dbReference>
<dbReference type="InterPro" id="IPR002429">
    <property type="entry name" value="CcO_II-like_C"/>
</dbReference>
<dbReference type="GO" id="GO:0005743">
    <property type="term" value="C:mitochondrial inner membrane"/>
    <property type="evidence" value="ECO:0007669"/>
    <property type="project" value="UniProtKB-SubCell"/>
</dbReference>
<name>A0A1D6UWQ4_9HEMI</name>
<dbReference type="PROSITE" id="PS00078">
    <property type="entry name" value="COX2"/>
    <property type="match status" value="1"/>
</dbReference>
<comment type="similarity">
    <text evidence="2 18">Belongs to the cytochrome c oxidase subunit 2 family.</text>
</comment>
<evidence type="ECO:0000256" key="14">
    <source>
        <dbReference type="ARBA" id="ARBA00023008"/>
    </source>
</evidence>
<feature type="domain" description="Cytochrome oxidase subunit II transmembrane region profile" evidence="21">
    <location>
        <begin position="1"/>
        <end position="88"/>
    </location>
</feature>
<keyword evidence="15 18" id="KW-0496">Mitochondrion</keyword>
<evidence type="ECO:0000256" key="5">
    <source>
        <dbReference type="ARBA" id="ARBA00022448"/>
    </source>
</evidence>
<evidence type="ECO:0000256" key="13">
    <source>
        <dbReference type="ARBA" id="ARBA00022989"/>
    </source>
</evidence>
<comment type="subunit">
    <text evidence="3">Component of the cytochrome c oxidase (complex IV, CIV), a multisubunit enzyme composed of a catalytic core of 3 subunits and several supernumerary subunits. The complex exists as a monomer or a dimer and forms supercomplexes (SCs) in the inner mitochondrial membrane with ubiquinol-cytochrome c oxidoreductase (cytochrome b-c1 complex, complex III, CIII).</text>
</comment>
<dbReference type="PANTHER" id="PTHR22888:SF9">
    <property type="entry name" value="CYTOCHROME C OXIDASE SUBUNIT 2"/>
    <property type="match status" value="1"/>
</dbReference>
<evidence type="ECO:0000256" key="6">
    <source>
        <dbReference type="ARBA" id="ARBA00022660"/>
    </source>
</evidence>
<organism evidence="22">
    <name type="scientific">Stenopirates sp. NKU01</name>
    <dbReference type="NCBI Taxonomy" id="1124183"/>
    <lineage>
        <taxon>Eukaryota</taxon>
        <taxon>Metazoa</taxon>
        <taxon>Ecdysozoa</taxon>
        <taxon>Arthropoda</taxon>
        <taxon>Hexapoda</taxon>
        <taxon>Insecta</taxon>
        <taxon>Pterygota</taxon>
        <taxon>Neoptera</taxon>
        <taxon>Paraneoptera</taxon>
        <taxon>Hemiptera</taxon>
        <taxon>Heteroptera</taxon>
        <taxon>Enicocephalidae</taxon>
        <taxon>Stenopirates</taxon>
    </lineage>
</organism>
<dbReference type="GO" id="GO:0042773">
    <property type="term" value="P:ATP synthesis coupled electron transport"/>
    <property type="evidence" value="ECO:0007669"/>
    <property type="project" value="TreeGrafter"/>
</dbReference>
<dbReference type="FunFam" id="2.60.40.420:FF:000001">
    <property type="entry name" value="Cytochrome c oxidase subunit 2"/>
    <property type="match status" value="1"/>
</dbReference>
<protein>
    <recommendedName>
        <fullName evidence="4 18">Cytochrome c oxidase subunit 2</fullName>
    </recommendedName>
</protein>